<dbReference type="AlphaFoldDB" id="A0A3S0MPP9"/>
<gene>
    <name evidence="2" type="ORF">EKD02_08715</name>
</gene>
<keyword evidence="1" id="KW-0472">Membrane</keyword>
<name>A0A3S0MPP9_CHLPH</name>
<reference evidence="2 3" key="1">
    <citation type="submission" date="2018-12" db="EMBL/GenBank/DDBJ databases">
        <authorList>
            <person name="Lunina O.N."/>
            <person name="Grouzdev D.S."/>
            <person name="Gorlenko V.M."/>
            <person name="Savvichev A.S."/>
        </authorList>
    </citation>
    <scope>NUCLEOTIDE SEQUENCE [LARGE SCALE GENOMIC DNA]</scope>
    <source>
        <strain evidence="2 3">BrKhr-17</strain>
    </source>
</reference>
<evidence type="ECO:0000313" key="3">
    <source>
        <dbReference type="Proteomes" id="UP000279908"/>
    </source>
</evidence>
<protein>
    <submittedName>
        <fullName evidence="2">Uncharacterized protein</fullName>
    </submittedName>
</protein>
<dbReference type="Proteomes" id="UP000279908">
    <property type="component" value="Unassembled WGS sequence"/>
</dbReference>
<proteinExistence type="predicted"/>
<organism evidence="2 3">
    <name type="scientific">Chlorobium phaeovibrioides</name>
    <dbReference type="NCBI Taxonomy" id="1094"/>
    <lineage>
        <taxon>Bacteria</taxon>
        <taxon>Pseudomonadati</taxon>
        <taxon>Chlorobiota</taxon>
        <taxon>Chlorobiia</taxon>
        <taxon>Chlorobiales</taxon>
        <taxon>Chlorobiaceae</taxon>
        <taxon>Chlorobium/Pelodictyon group</taxon>
        <taxon>Chlorobium</taxon>
    </lineage>
</organism>
<keyword evidence="1" id="KW-1133">Transmembrane helix</keyword>
<keyword evidence="1" id="KW-0812">Transmembrane</keyword>
<accession>A0A3S0MPP9</accession>
<comment type="caution">
    <text evidence="2">The sequence shown here is derived from an EMBL/GenBank/DDBJ whole genome shotgun (WGS) entry which is preliminary data.</text>
</comment>
<dbReference type="EMBL" id="RXYK01000015">
    <property type="protein sequence ID" value="RTY36008.1"/>
    <property type="molecule type" value="Genomic_DNA"/>
</dbReference>
<feature type="transmembrane region" description="Helical" evidence="1">
    <location>
        <begin position="12"/>
        <end position="34"/>
    </location>
</feature>
<evidence type="ECO:0000313" key="2">
    <source>
        <dbReference type="EMBL" id="RTY36008.1"/>
    </source>
</evidence>
<evidence type="ECO:0000256" key="1">
    <source>
        <dbReference type="SAM" id="Phobius"/>
    </source>
</evidence>
<sequence>MLEMNTEIHAAYITAAATVLAACIGVAGAALLLIHRKMVIRLCKAVEGYHQLEGQLVRKIMSYEDDAVTEEKVKHWRGRFRTELGNREQYPLMSANEAIKIRHRYLGWE</sequence>